<keyword evidence="9 12" id="KW-0255">Endonuclease</keyword>
<keyword evidence="16" id="KW-1185">Reference proteome</keyword>
<comment type="cofactor">
    <cofactor evidence="2 12">
        <name>Mg(2+)</name>
        <dbReference type="ChEBI" id="CHEBI:18420"/>
    </cofactor>
</comment>
<dbReference type="Pfam" id="PF00075">
    <property type="entry name" value="RNase_H"/>
    <property type="match status" value="1"/>
</dbReference>
<feature type="compositionally biased region" description="Low complexity" evidence="13">
    <location>
        <begin position="139"/>
        <end position="151"/>
    </location>
</feature>
<dbReference type="InterPro" id="IPR037056">
    <property type="entry name" value="RNase_H1_N_sf"/>
</dbReference>
<dbReference type="InterPro" id="IPR009027">
    <property type="entry name" value="Ribosomal_bL9/RNase_H1_N"/>
</dbReference>
<evidence type="ECO:0000256" key="1">
    <source>
        <dbReference type="ARBA" id="ARBA00000077"/>
    </source>
</evidence>
<dbReference type="InterPro" id="IPR002156">
    <property type="entry name" value="RNaseH_domain"/>
</dbReference>
<dbReference type="GO" id="GO:0004523">
    <property type="term" value="F:RNA-DNA hybrid ribonuclease activity"/>
    <property type="evidence" value="ECO:0007669"/>
    <property type="project" value="UniProtKB-UniRule"/>
</dbReference>
<dbReference type="FunFam" id="3.40.970.10:FF:000002">
    <property type="entry name" value="Ribonuclease H"/>
    <property type="match status" value="1"/>
</dbReference>
<comment type="function">
    <text evidence="3 12">Endonuclease that specifically degrades the RNA of RNA-DNA hybrids.</text>
</comment>
<accession>A0A9W7DG65</accession>
<evidence type="ECO:0000256" key="10">
    <source>
        <dbReference type="ARBA" id="ARBA00022801"/>
    </source>
</evidence>
<dbReference type="InterPro" id="IPR050092">
    <property type="entry name" value="RNase_H"/>
</dbReference>
<feature type="domain" description="RNase H type-1" evidence="14">
    <location>
        <begin position="166"/>
        <end position="325"/>
    </location>
</feature>
<sequence>MRAFGQIEVRNSLQVLQRTICFFKIITQFPHLIKTTKLDTHKMGKKFYAVANGRNTGVFTDWSSCSGSVTGYSNAKFKGFSSREAAEAYVSSNSTSSSSSSSSSSSYSSYLSSPSSSYSSSYNTRPYTSGYIQVEKPSRQQSSLSSSSYGRGSSRIAGRILHDAKPAEHATVYTDGASKNNQNKRQRKAGYGVYFGDGDHRNIAEPLRGDHQTNQLAELTAIDRAFDGIIADSSNRKYTIATDSKYSIDCVTKWADSWKKNGWKNSQGKPVQNKEVIQSILEKKDHVNQTYKDNNWGEVEFKHVKGHAGIHGNEMADQLANEGAAKSA</sequence>
<dbReference type="OrthoDB" id="407198at2759"/>
<dbReference type="SUPFAM" id="SSF55658">
    <property type="entry name" value="L9 N-domain-like"/>
    <property type="match status" value="1"/>
</dbReference>
<dbReference type="InterPro" id="IPR012337">
    <property type="entry name" value="RNaseH-like_sf"/>
</dbReference>
<comment type="caution">
    <text evidence="15">The sequence shown here is derived from an EMBL/GenBank/DDBJ whole genome shotgun (WGS) entry which is preliminary data.</text>
</comment>
<dbReference type="InterPro" id="IPR036397">
    <property type="entry name" value="RNaseH_sf"/>
</dbReference>
<dbReference type="EMBL" id="BSXU01000040">
    <property type="protein sequence ID" value="GMG18980.1"/>
    <property type="molecule type" value="Genomic_DNA"/>
</dbReference>
<dbReference type="GO" id="GO:0000287">
    <property type="term" value="F:magnesium ion binding"/>
    <property type="evidence" value="ECO:0007669"/>
    <property type="project" value="UniProtKB-UniRule"/>
</dbReference>
<evidence type="ECO:0000256" key="6">
    <source>
        <dbReference type="ARBA" id="ARBA00017721"/>
    </source>
</evidence>
<evidence type="ECO:0000256" key="11">
    <source>
        <dbReference type="ARBA" id="ARBA00022842"/>
    </source>
</evidence>
<evidence type="ECO:0000313" key="16">
    <source>
        <dbReference type="Proteomes" id="UP001165063"/>
    </source>
</evidence>
<gene>
    <name evidence="15" type="ORF">Amon01_000012100</name>
</gene>
<dbReference type="EC" id="3.1.26.4" evidence="5 12"/>
<evidence type="ECO:0000256" key="3">
    <source>
        <dbReference type="ARBA" id="ARBA00004065"/>
    </source>
</evidence>
<name>A0A9W7DG65_AMBMO</name>
<evidence type="ECO:0000256" key="2">
    <source>
        <dbReference type="ARBA" id="ARBA00001946"/>
    </source>
</evidence>
<dbReference type="GO" id="GO:0003676">
    <property type="term" value="F:nucleic acid binding"/>
    <property type="evidence" value="ECO:0007669"/>
    <property type="project" value="UniProtKB-UniRule"/>
</dbReference>
<evidence type="ECO:0000313" key="15">
    <source>
        <dbReference type="EMBL" id="GMG18980.1"/>
    </source>
</evidence>
<evidence type="ECO:0000259" key="14">
    <source>
        <dbReference type="PROSITE" id="PS50879"/>
    </source>
</evidence>
<dbReference type="CDD" id="cd09280">
    <property type="entry name" value="RNase_HI_eukaryote_like"/>
    <property type="match status" value="1"/>
</dbReference>
<keyword evidence="10 12" id="KW-0378">Hydrolase</keyword>
<dbReference type="Gene3D" id="3.30.420.10">
    <property type="entry name" value="Ribonuclease H-like superfamily/Ribonuclease H"/>
    <property type="match status" value="1"/>
</dbReference>
<dbReference type="GO" id="GO:0043137">
    <property type="term" value="P:DNA replication, removal of RNA primer"/>
    <property type="evidence" value="ECO:0007669"/>
    <property type="project" value="TreeGrafter"/>
</dbReference>
<keyword evidence="8 12" id="KW-0479">Metal-binding</keyword>
<keyword evidence="7 12" id="KW-0540">Nuclease</keyword>
<organism evidence="15 16">
    <name type="scientific">Ambrosiozyma monospora</name>
    <name type="common">Yeast</name>
    <name type="synonym">Endomycopsis monosporus</name>
    <dbReference type="NCBI Taxonomy" id="43982"/>
    <lineage>
        <taxon>Eukaryota</taxon>
        <taxon>Fungi</taxon>
        <taxon>Dikarya</taxon>
        <taxon>Ascomycota</taxon>
        <taxon>Saccharomycotina</taxon>
        <taxon>Pichiomycetes</taxon>
        <taxon>Pichiales</taxon>
        <taxon>Pichiaceae</taxon>
        <taxon>Ambrosiozyma</taxon>
    </lineage>
</organism>
<dbReference type="Gene3D" id="3.40.970.10">
    <property type="entry name" value="Ribonuclease H1, N-terminal domain"/>
    <property type="match status" value="1"/>
</dbReference>
<dbReference type="PROSITE" id="PS50879">
    <property type="entry name" value="RNASE_H_1"/>
    <property type="match status" value="1"/>
</dbReference>
<dbReference type="Proteomes" id="UP001165063">
    <property type="component" value="Unassembled WGS sequence"/>
</dbReference>
<reference evidence="15" key="1">
    <citation type="submission" date="2023-04" db="EMBL/GenBank/DDBJ databases">
        <title>Ambrosiozyma monospora NBRC 1965.</title>
        <authorList>
            <person name="Ichikawa N."/>
            <person name="Sato H."/>
            <person name="Tonouchi N."/>
        </authorList>
    </citation>
    <scope>NUCLEOTIDE SEQUENCE</scope>
    <source>
        <strain evidence="15">NBRC 1965</strain>
    </source>
</reference>
<protein>
    <recommendedName>
        <fullName evidence="6 12">Ribonuclease H</fullName>
        <shortName evidence="12">RNase H</shortName>
        <ecNumber evidence="5 12">3.1.26.4</ecNumber>
    </recommendedName>
</protein>
<evidence type="ECO:0000256" key="7">
    <source>
        <dbReference type="ARBA" id="ARBA00022722"/>
    </source>
</evidence>
<dbReference type="InterPro" id="IPR011320">
    <property type="entry name" value="RNase_H1_N"/>
</dbReference>
<dbReference type="Pfam" id="PF01693">
    <property type="entry name" value="Cauli_VI"/>
    <property type="match status" value="1"/>
</dbReference>
<comment type="similarity">
    <text evidence="4 12">Belongs to the RNase H family.</text>
</comment>
<comment type="catalytic activity">
    <reaction evidence="1 12">
        <text>Endonucleolytic cleavage to 5'-phosphomonoester.</text>
        <dbReference type="EC" id="3.1.26.4"/>
    </reaction>
</comment>
<dbReference type="SUPFAM" id="SSF53098">
    <property type="entry name" value="Ribonuclease H-like"/>
    <property type="match status" value="1"/>
</dbReference>
<evidence type="ECO:0000256" key="8">
    <source>
        <dbReference type="ARBA" id="ARBA00022723"/>
    </source>
</evidence>
<dbReference type="AlphaFoldDB" id="A0A9W7DG65"/>
<keyword evidence="11 12" id="KW-0460">Magnesium</keyword>
<evidence type="ECO:0000256" key="12">
    <source>
        <dbReference type="PIRNR" id="PIRNR036852"/>
    </source>
</evidence>
<dbReference type="PANTHER" id="PTHR10642">
    <property type="entry name" value="RIBONUCLEASE H1"/>
    <property type="match status" value="1"/>
</dbReference>
<evidence type="ECO:0000256" key="5">
    <source>
        <dbReference type="ARBA" id="ARBA00012180"/>
    </source>
</evidence>
<evidence type="ECO:0000256" key="4">
    <source>
        <dbReference type="ARBA" id="ARBA00005300"/>
    </source>
</evidence>
<evidence type="ECO:0000256" key="13">
    <source>
        <dbReference type="SAM" id="MobiDB-lite"/>
    </source>
</evidence>
<proteinExistence type="inferred from homology"/>
<dbReference type="InterPro" id="IPR017067">
    <property type="entry name" value="RNase_H1_euk"/>
</dbReference>
<dbReference type="PANTHER" id="PTHR10642:SF26">
    <property type="entry name" value="RIBONUCLEASE H1"/>
    <property type="match status" value="1"/>
</dbReference>
<feature type="region of interest" description="Disordered" evidence="13">
    <location>
        <begin position="131"/>
        <end position="151"/>
    </location>
</feature>
<dbReference type="PIRSF" id="PIRSF036852">
    <property type="entry name" value="Ribonuclease_H1_euk"/>
    <property type="match status" value="1"/>
</dbReference>
<evidence type="ECO:0000256" key="9">
    <source>
        <dbReference type="ARBA" id="ARBA00022759"/>
    </source>
</evidence>